<proteinExistence type="predicted"/>
<comment type="caution">
    <text evidence="1">The sequence shown here is derived from an EMBL/GenBank/DDBJ whole genome shotgun (WGS) entry which is preliminary data.</text>
</comment>
<feature type="non-terminal residue" evidence="1">
    <location>
        <position position="115"/>
    </location>
</feature>
<name>A0A0F9KFK0_9ZZZZ</name>
<reference evidence="1" key="1">
    <citation type="journal article" date="2015" name="Nature">
        <title>Complex archaea that bridge the gap between prokaryotes and eukaryotes.</title>
        <authorList>
            <person name="Spang A."/>
            <person name="Saw J.H."/>
            <person name="Jorgensen S.L."/>
            <person name="Zaremba-Niedzwiedzka K."/>
            <person name="Martijn J."/>
            <person name="Lind A.E."/>
            <person name="van Eijk R."/>
            <person name="Schleper C."/>
            <person name="Guy L."/>
            <person name="Ettema T.J."/>
        </authorList>
    </citation>
    <scope>NUCLEOTIDE SEQUENCE</scope>
</reference>
<sequence length="115" mass="12569">MFNKLKANVGKVVINDVILKYCTTTKFSYTNNSGEWNLRIFIECATDTAAEAAIKQLAGDAQTVKLDVLSGANLGGVGATSFLDCKINYINIIAIQGEIVTMEIELFKKVFVVEK</sequence>
<accession>A0A0F9KFK0</accession>
<dbReference type="AlphaFoldDB" id="A0A0F9KFK0"/>
<protein>
    <submittedName>
        <fullName evidence="1">Uncharacterized protein</fullName>
    </submittedName>
</protein>
<dbReference type="EMBL" id="LAZR01009297">
    <property type="protein sequence ID" value="KKM73481.1"/>
    <property type="molecule type" value="Genomic_DNA"/>
</dbReference>
<organism evidence="1">
    <name type="scientific">marine sediment metagenome</name>
    <dbReference type="NCBI Taxonomy" id="412755"/>
    <lineage>
        <taxon>unclassified sequences</taxon>
        <taxon>metagenomes</taxon>
        <taxon>ecological metagenomes</taxon>
    </lineage>
</organism>
<evidence type="ECO:0000313" key="1">
    <source>
        <dbReference type="EMBL" id="KKM73481.1"/>
    </source>
</evidence>
<gene>
    <name evidence="1" type="ORF">LCGC14_1410170</name>
</gene>